<dbReference type="EMBL" id="CM008050">
    <property type="protein sequence ID" value="PAN29563.1"/>
    <property type="molecule type" value="Genomic_DNA"/>
</dbReference>
<gene>
    <name evidence="4" type="ORF">PAHAL_5G234600</name>
</gene>
<feature type="region of interest" description="Disordered" evidence="2">
    <location>
        <begin position="153"/>
        <end position="191"/>
    </location>
</feature>
<protein>
    <recommendedName>
        <fullName evidence="3">X8 domain-containing protein</fullName>
    </recommendedName>
</protein>
<dbReference type="PANTHER" id="PTHR31044:SF52">
    <property type="entry name" value="OS01G0631500 PROTEIN"/>
    <property type="match status" value="1"/>
</dbReference>
<evidence type="ECO:0000256" key="1">
    <source>
        <dbReference type="ARBA" id="ARBA00022729"/>
    </source>
</evidence>
<feature type="domain" description="X8" evidence="3">
    <location>
        <begin position="252"/>
        <end position="335"/>
    </location>
</feature>
<dbReference type="FunFam" id="1.20.58.1040:FF:000007">
    <property type="entry name" value="PLASMODESMATA CALLOSE-BINDING PROTEIN 2"/>
    <property type="match status" value="1"/>
</dbReference>
<dbReference type="Gene3D" id="1.20.58.1040">
    <property type="match status" value="1"/>
</dbReference>
<dbReference type="Pfam" id="PF07983">
    <property type="entry name" value="X8"/>
    <property type="match status" value="1"/>
</dbReference>
<name>A0A2S3HTP1_9POAL</name>
<evidence type="ECO:0000256" key="2">
    <source>
        <dbReference type="SAM" id="MobiDB-lite"/>
    </source>
</evidence>
<proteinExistence type="predicted"/>
<feature type="compositionally biased region" description="Low complexity" evidence="2">
    <location>
        <begin position="162"/>
        <end position="174"/>
    </location>
</feature>
<dbReference type="InterPro" id="IPR044788">
    <property type="entry name" value="X8_dom_prot"/>
</dbReference>
<reference evidence="4" key="1">
    <citation type="submission" date="2018-04" db="EMBL/GenBank/DDBJ databases">
        <title>WGS assembly of Panicum hallii.</title>
        <authorList>
            <person name="Lovell J."/>
            <person name="Jenkins J."/>
            <person name="Lowry D."/>
            <person name="Mamidi S."/>
            <person name="Sreedasyam A."/>
            <person name="Weng X."/>
            <person name="Barry K."/>
            <person name="Bonette J."/>
            <person name="Campitelli B."/>
            <person name="Daum C."/>
            <person name="Gordon S."/>
            <person name="Gould B."/>
            <person name="Lipzen A."/>
            <person name="Macqueen A."/>
            <person name="Palacio-Mejia J."/>
            <person name="Plott C."/>
            <person name="Shakirov E."/>
            <person name="Shu S."/>
            <person name="Yoshinaga Y."/>
            <person name="Zane M."/>
            <person name="Rokhsar D."/>
            <person name="Grimwood J."/>
            <person name="Schmutz J."/>
            <person name="Juenger T."/>
        </authorList>
    </citation>
    <scope>NUCLEOTIDE SEQUENCE [LARGE SCALE GENOMIC DNA]</scope>
    <source>
        <strain evidence="4">FIL2</strain>
    </source>
</reference>
<feature type="compositionally biased region" description="Pro residues" evidence="2">
    <location>
        <begin position="346"/>
        <end position="365"/>
    </location>
</feature>
<dbReference type="InterPro" id="IPR012946">
    <property type="entry name" value="X8"/>
</dbReference>
<dbReference type="Proteomes" id="UP000243499">
    <property type="component" value="Chromosome 5"/>
</dbReference>
<feature type="compositionally biased region" description="Low complexity" evidence="2">
    <location>
        <begin position="329"/>
        <end position="345"/>
    </location>
</feature>
<dbReference type="SMART" id="SM00768">
    <property type="entry name" value="X8"/>
    <property type="match status" value="1"/>
</dbReference>
<accession>A0A2S3HTP1</accession>
<organism evidence="4">
    <name type="scientific">Panicum hallii</name>
    <dbReference type="NCBI Taxonomy" id="206008"/>
    <lineage>
        <taxon>Eukaryota</taxon>
        <taxon>Viridiplantae</taxon>
        <taxon>Streptophyta</taxon>
        <taxon>Embryophyta</taxon>
        <taxon>Tracheophyta</taxon>
        <taxon>Spermatophyta</taxon>
        <taxon>Magnoliopsida</taxon>
        <taxon>Liliopsida</taxon>
        <taxon>Poales</taxon>
        <taxon>Poaceae</taxon>
        <taxon>PACMAD clade</taxon>
        <taxon>Panicoideae</taxon>
        <taxon>Panicodae</taxon>
        <taxon>Paniceae</taxon>
        <taxon>Panicinae</taxon>
        <taxon>Panicum</taxon>
        <taxon>Panicum sect. Panicum</taxon>
    </lineage>
</organism>
<evidence type="ECO:0000259" key="3">
    <source>
        <dbReference type="SMART" id="SM00768"/>
    </source>
</evidence>
<feature type="compositionally biased region" description="Low complexity" evidence="2">
    <location>
        <begin position="366"/>
        <end position="377"/>
    </location>
</feature>
<feature type="region of interest" description="Disordered" evidence="2">
    <location>
        <begin position="326"/>
        <end position="401"/>
    </location>
</feature>
<dbReference type="PANTHER" id="PTHR31044">
    <property type="entry name" value="BETA-1,3 GLUCANASE"/>
    <property type="match status" value="1"/>
</dbReference>
<dbReference type="Gramene" id="PAN29563">
    <property type="protein sequence ID" value="PAN29563"/>
    <property type="gene ID" value="PAHAL_5G234600"/>
</dbReference>
<sequence length="434" mass="41968">MLVLLPAPPPARCVLQPRKAPILPSQVSSYSLSLFLPPLDLSPAAEGTADSARARHVYIYAMGAGKAGPLLYTSSPSSSCRPPPPGFVLGVSEGRSIRVGIWTDGMGHHEPFGRLVGLVFVLVALCGGIEHRRAEAADGASRHRMLTTISVSKPSYPTVTTPMSASADPDSAPGSPSPTFPSLAAGNGGGDAGGIGGGAGAGTGGGGGGAGTGGGGAGGGGGGAGTGGGGAGGGGGGAGTGGGGGGGGGGGTWCVASQSANPTALQVALDYACGYGADCSPIQQGGSCFNPDTVHDHASYAFNSYYQKNPAPTSCDFGGTATITNTDPSSGSCQYPSSSGGAQTMMPPPSPTTLPPTVPMTPTPTTPDTTTPTTGTPVYGLSPPDYGSMSPPGYGSTSPPDYNDVGAAATTGQGRAALALLCVLVATVSLHASK</sequence>
<evidence type="ECO:0000313" key="4">
    <source>
        <dbReference type="EMBL" id="PAN29563.1"/>
    </source>
</evidence>
<dbReference type="GO" id="GO:0009506">
    <property type="term" value="C:plasmodesma"/>
    <property type="evidence" value="ECO:0007669"/>
    <property type="project" value="UniProtKB-ARBA"/>
</dbReference>
<keyword evidence="1" id="KW-0732">Signal</keyword>
<dbReference type="AlphaFoldDB" id="A0A2S3HTP1"/>